<accession>A0A6J4NQ11</accession>
<protein>
    <recommendedName>
        <fullName evidence="3">DUF4440 domain-containing protein</fullName>
    </recommendedName>
</protein>
<feature type="domain" description="DUF4440" evidence="3">
    <location>
        <begin position="80"/>
        <end position="186"/>
    </location>
</feature>
<feature type="signal peptide" evidence="2">
    <location>
        <begin position="1"/>
        <end position="21"/>
    </location>
</feature>
<name>A0A6J4NQ11_9BACT</name>
<sequence length="198" mass="22290">MQKMILAITAFLLITLTGVSADAQNTDKKEDEKPKTTTVDAWRNALPQSETTGIPPAVVMEESTDNVEVAEDKAQIEKRILDLEQRLMEALRQRDSAELKVLLADDFILAGVNIPGTQPDKTRFIEWAQKKLELKSYNVQKTTVRVYPTTTVVTTNYKRKANIAGSPADGDFIVTDVWVKRGKRWQAVSHHISRLEKP</sequence>
<feature type="coiled-coil region" evidence="1">
    <location>
        <begin position="66"/>
        <end position="100"/>
    </location>
</feature>
<evidence type="ECO:0000259" key="3">
    <source>
        <dbReference type="Pfam" id="PF14534"/>
    </source>
</evidence>
<keyword evidence="2" id="KW-0732">Signal</keyword>
<dbReference type="Pfam" id="PF14534">
    <property type="entry name" value="DUF4440"/>
    <property type="match status" value="1"/>
</dbReference>
<gene>
    <name evidence="4" type="ORF">AVDCRST_MAG74-1211</name>
</gene>
<dbReference type="AlphaFoldDB" id="A0A6J4NQ11"/>
<dbReference type="SUPFAM" id="SSF54427">
    <property type="entry name" value="NTF2-like"/>
    <property type="match status" value="1"/>
</dbReference>
<evidence type="ECO:0000256" key="1">
    <source>
        <dbReference type="SAM" id="Coils"/>
    </source>
</evidence>
<organism evidence="4">
    <name type="scientific">uncultured Pyrinomonadaceae bacterium</name>
    <dbReference type="NCBI Taxonomy" id="2283094"/>
    <lineage>
        <taxon>Bacteria</taxon>
        <taxon>Pseudomonadati</taxon>
        <taxon>Acidobacteriota</taxon>
        <taxon>Blastocatellia</taxon>
        <taxon>Blastocatellales</taxon>
        <taxon>Pyrinomonadaceae</taxon>
        <taxon>environmental samples</taxon>
    </lineage>
</organism>
<evidence type="ECO:0000313" key="4">
    <source>
        <dbReference type="EMBL" id="CAA9394887.1"/>
    </source>
</evidence>
<dbReference type="InterPro" id="IPR027843">
    <property type="entry name" value="DUF4440"/>
</dbReference>
<proteinExistence type="predicted"/>
<dbReference type="EMBL" id="CADCUR010000101">
    <property type="protein sequence ID" value="CAA9394887.1"/>
    <property type="molecule type" value="Genomic_DNA"/>
</dbReference>
<dbReference type="Gene3D" id="3.10.450.50">
    <property type="match status" value="1"/>
</dbReference>
<reference evidence="4" key="1">
    <citation type="submission" date="2020-02" db="EMBL/GenBank/DDBJ databases">
        <authorList>
            <person name="Meier V. D."/>
        </authorList>
    </citation>
    <scope>NUCLEOTIDE SEQUENCE</scope>
    <source>
        <strain evidence="4">AVDCRST_MAG74</strain>
    </source>
</reference>
<keyword evidence="1" id="KW-0175">Coiled coil</keyword>
<dbReference type="InterPro" id="IPR032710">
    <property type="entry name" value="NTF2-like_dom_sf"/>
</dbReference>
<feature type="chain" id="PRO_5027119292" description="DUF4440 domain-containing protein" evidence="2">
    <location>
        <begin position="22"/>
        <end position="198"/>
    </location>
</feature>
<evidence type="ECO:0000256" key="2">
    <source>
        <dbReference type="SAM" id="SignalP"/>
    </source>
</evidence>